<dbReference type="SUPFAM" id="SSF48452">
    <property type="entry name" value="TPR-like"/>
    <property type="match status" value="1"/>
</dbReference>
<accession>A0ABU8LSC8</accession>
<reference evidence="5 6" key="1">
    <citation type="submission" date="2024-02" db="EMBL/GenBank/DDBJ databases">
        <authorList>
            <person name="Saticioglu I.B."/>
        </authorList>
    </citation>
    <scope>NUCLEOTIDE SEQUENCE [LARGE SCALE GENOMIC DNA]</scope>
    <source>
        <strain evidence="5 6">Mu-86</strain>
    </source>
</reference>
<keyword evidence="1" id="KW-0805">Transcription regulation</keyword>
<feature type="domain" description="HTH luxR-type" evidence="4">
    <location>
        <begin position="677"/>
        <end position="742"/>
    </location>
</feature>
<organism evidence="5 6">
    <name type="scientific">Microbacterium marmarense</name>
    <dbReference type="NCBI Taxonomy" id="3122051"/>
    <lineage>
        <taxon>Bacteria</taxon>
        <taxon>Bacillati</taxon>
        <taxon>Actinomycetota</taxon>
        <taxon>Actinomycetes</taxon>
        <taxon>Micrococcales</taxon>
        <taxon>Microbacteriaceae</taxon>
        <taxon>Microbacterium</taxon>
    </lineage>
</organism>
<evidence type="ECO:0000256" key="2">
    <source>
        <dbReference type="ARBA" id="ARBA00023125"/>
    </source>
</evidence>
<name>A0ABU8LSC8_9MICO</name>
<evidence type="ECO:0000256" key="1">
    <source>
        <dbReference type="ARBA" id="ARBA00023015"/>
    </source>
</evidence>
<proteinExistence type="predicted"/>
<dbReference type="InterPro" id="IPR016032">
    <property type="entry name" value="Sig_transdc_resp-reg_C-effctor"/>
</dbReference>
<keyword evidence="2" id="KW-0238">DNA-binding</keyword>
<dbReference type="Gene3D" id="1.10.10.10">
    <property type="entry name" value="Winged helix-like DNA-binding domain superfamily/Winged helix DNA-binding domain"/>
    <property type="match status" value="1"/>
</dbReference>
<dbReference type="InterPro" id="IPR036388">
    <property type="entry name" value="WH-like_DNA-bd_sf"/>
</dbReference>
<dbReference type="PROSITE" id="PS50043">
    <property type="entry name" value="HTH_LUXR_2"/>
    <property type="match status" value="1"/>
</dbReference>
<dbReference type="RefSeq" id="WP_337337207.1">
    <property type="nucleotide sequence ID" value="NZ_JBBDGL010000001.1"/>
</dbReference>
<dbReference type="PANTHER" id="PTHR44688:SF16">
    <property type="entry name" value="DNA-BINDING TRANSCRIPTIONAL ACTIVATOR DEVR_DOSR"/>
    <property type="match status" value="1"/>
</dbReference>
<dbReference type="Gene3D" id="1.25.40.10">
    <property type="entry name" value="Tetratricopeptide repeat domain"/>
    <property type="match status" value="1"/>
</dbReference>
<dbReference type="Pfam" id="PF00196">
    <property type="entry name" value="GerE"/>
    <property type="match status" value="1"/>
</dbReference>
<dbReference type="PANTHER" id="PTHR44688">
    <property type="entry name" value="DNA-BINDING TRANSCRIPTIONAL ACTIVATOR DEVR_DOSR"/>
    <property type="match status" value="1"/>
</dbReference>
<dbReference type="SUPFAM" id="SSF52540">
    <property type="entry name" value="P-loop containing nucleoside triphosphate hydrolases"/>
    <property type="match status" value="1"/>
</dbReference>
<keyword evidence="3" id="KW-0804">Transcription</keyword>
<evidence type="ECO:0000259" key="4">
    <source>
        <dbReference type="PROSITE" id="PS50043"/>
    </source>
</evidence>
<dbReference type="InterPro" id="IPR000792">
    <property type="entry name" value="Tscrpt_reg_LuxR_C"/>
</dbReference>
<dbReference type="SMART" id="SM00421">
    <property type="entry name" value="HTH_LUXR"/>
    <property type="match status" value="1"/>
</dbReference>
<dbReference type="InterPro" id="IPR041664">
    <property type="entry name" value="AAA_16"/>
</dbReference>
<protein>
    <submittedName>
        <fullName evidence="5">LuxR C-terminal-related transcriptional regulator</fullName>
    </submittedName>
</protein>
<dbReference type="CDD" id="cd06170">
    <property type="entry name" value="LuxR_C_like"/>
    <property type="match status" value="1"/>
</dbReference>
<evidence type="ECO:0000313" key="5">
    <source>
        <dbReference type="EMBL" id="MEJ1154779.1"/>
    </source>
</evidence>
<dbReference type="EMBL" id="JBBDGL010000001">
    <property type="protein sequence ID" value="MEJ1154779.1"/>
    <property type="molecule type" value="Genomic_DNA"/>
</dbReference>
<dbReference type="SUPFAM" id="SSF46894">
    <property type="entry name" value="C-terminal effector domain of the bipartite response regulators"/>
    <property type="match status" value="1"/>
</dbReference>
<comment type="caution">
    <text evidence="5">The sequence shown here is derived from an EMBL/GenBank/DDBJ whole genome shotgun (WGS) entry which is preliminary data.</text>
</comment>
<dbReference type="Gene3D" id="3.40.50.300">
    <property type="entry name" value="P-loop containing nucleotide triphosphate hydrolases"/>
    <property type="match status" value="1"/>
</dbReference>
<dbReference type="InterPro" id="IPR027417">
    <property type="entry name" value="P-loop_NTPase"/>
</dbReference>
<evidence type="ECO:0000256" key="3">
    <source>
        <dbReference type="ARBA" id="ARBA00023163"/>
    </source>
</evidence>
<dbReference type="Proteomes" id="UP001368654">
    <property type="component" value="Unassembled WGS sequence"/>
</dbReference>
<keyword evidence="6" id="KW-1185">Reference proteome</keyword>
<dbReference type="Pfam" id="PF13191">
    <property type="entry name" value="AAA_16"/>
    <property type="match status" value="1"/>
</dbReference>
<sequence length="746" mass="81016">MSILRTGDAARGEDLDALLLSTKLNVPMPRAGLVSRRELIERVRTARVRAVAVSAPAGYGKSSLLAEWAAIEKRPVAWVSLDRYDDDPGTLLALIISAFVGSVGGDPRLIADVQGRGTAALGRSAPLVGAVLRNSDRPFVLMIDDLHELASPDCHDVLSVIISNMPEGSLFVSASRHEQPHVAWLRADDDVVEVGMESLALDASGATQVFAASRVELSPHESREVVLRTEGWPVGMQLAAIVSRDGGNVAAITGDDLTIADYLYRTTLASLSEPIQQFLRRTAVLARMSASLCDYVLNESSSQAKLLELEASGLFLIRLDRRRQWFRYHALFQEFLLSELDRLEPGQAAHLHARAADWHENHGSPARAVEHLLEAEEVARAVQVTAQLMLPTYESGQVATVQRWLSVLGDDAIAEYPPMAVIAGWIMALTGQAREAERWAALVEHATFEGTPADGTASFDSGRAMLRSYLCVDGPEQSRRDADFALAQEPSWSPWRDLALAVAGEARLALGDVGAAKAHFAEASEVARTGGNREIGAICDAELGLIAMTAGEWDAAEAAVNRARTTVAEHHLEDYAAAAMVFPVAARFALHQGRTKDAQRELASAMRVRTICTHVLPTLGVRLRLHTAYMYVSLGDVSTARHLVREIDDIIAQRPKLGVLIDEVARFKRRLDAHSSDGLNGPPLTPAELRLLPYLQTHLTYPEIGARLFVSRNTVSTEVSAIYRKLGVSSRMDAVNRAIEVGLLGA</sequence>
<dbReference type="Pfam" id="PF25873">
    <property type="entry name" value="WHD_MalT"/>
    <property type="match status" value="1"/>
</dbReference>
<evidence type="ECO:0000313" key="6">
    <source>
        <dbReference type="Proteomes" id="UP001368654"/>
    </source>
</evidence>
<dbReference type="InterPro" id="IPR059106">
    <property type="entry name" value="WHD_MalT"/>
</dbReference>
<gene>
    <name evidence="5" type="ORF">WDU96_04080</name>
</gene>
<dbReference type="InterPro" id="IPR011990">
    <property type="entry name" value="TPR-like_helical_dom_sf"/>
</dbReference>